<dbReference type="EMBL" id="JAUDEN010000010">
    <property type="protein sequence ID" value="MDM8325005.1"/>
    <property type="molecule type" value="Genomic_DNA"/>
</dbReference>
<organism evidence="1 2">
    <name type="scientific">Bacteroides gallinaceum</name>
    <dbReference type="NCBI Taxonomy" id="1462571"/>
    <lineage>
        <taxon>Bacteria</taxon>
        <taxon>Pseudomonadati</taxon>
        <taxon>Bacteroidota</taxon>
        <taxon>Bacteroidia</taxon>
        <taxon>Bacteroidales</taxon>
        <taxon>Bacteroidaceae</taxon>
        <taxon>Bacteroides</taxon>
    </lineage>
</organism>
<reference evidence="2" key="2">
    <citation type="submission" date="2023-07" db="EMBL/GenBank/DDBJ databases">
        <title>Identification and characterization of horizontal gene transfer across gut microbiota members of farm animals based on homology search.</title>
        <authorList>
            <person name="Schwarzerova J."/>
            <person name="Nykrynova M."/>
            <person name="Jureckova K."/>
            <person name="Cejkova D."/>
            <person name="Rychlik I."/>
        </authorList>
    </citation>
    <scope>NUCLEOTIDE SEQUENCE [LARGE SCALE GENOMIC DNA]</scope>
    <source>
        <strain evidence="2">109_WCHN</strain>
    </source>
</reference>
<reference evidence="1 2" key="1">
    <citation type="submission" date="2023-06" db="EMBL/GenBank/DDBJ databases">
        <authorList>
            <person name="Zeman M."/>
            <person name="Kubasova T."/>
            <person name="Jahodarova E."/>
            <person name="Nykrynova M."/>
            <person name="Rychlik I."/>
        </authorList>
    </citation>
    <scope>NUCLEOTIDE SEQUENCE [LARGE SCALE GENOMIC DNA]</scope>
    <source>
        <strain evidence="1 2">109_WCHN</strain>
    </source>
</reference>
<evidence type="ECO:0000313" key="1">
    <source>
        <dbReference type="EMBL" id="MDM8325005.1"/>
    </source>
</evidence>
<dbReference type="Proteomes" id="UP001169458">
    <property type="component" value="Unassembled WGS sequence"/>
</dbReference>
<sequence length="103" mass="11841">MDVFLLLPVRLFRQKQTSSYTAPVVGQYGFPVKVEWHVDDRTLDGMPADTLKTDLVFSNMSSGSNVPYRLYYLKHKRMPQKPVLWMAFGASFFILGGFQESFP</sequence>
<keyword evidence="2" id="KW-1185">Reference proteome</keyword>
<proteinExistence type="predicted"/>
<evidence type="ECO:0000313" key="2">
    <source>
        <dbReference type="Proteomes" id="UP001169458"/>
    </source>
</evidence>
<gene>
    <name evidence="1" type="ORF">QUW60_07145</name>
</gene>
<accession>A0ABT7VFT5</accession>
<comment type="caution">
    <text evidence="1">The sequence shown here is derived from an EMBL/GenBank/DDBJ whole genome shotgun (WGS) entry which is preliminary data.</text>
</comment>
<name>A0ABT7VFT5_9BACE</name>
<protein>
    <submittedName>
        <fullName evidence="1">Uncharacterized protein</fullName>
    </submittedName>
</protein>